<dbReference type="PANTHER" id="PTHR43051">
    <property type="entry name" value="POLYNUCLEOTIDE ADENYLYLTRANSFERASE FAMILY PROTEIN"/>
    <property type="match status" value="1"/>
</dbReference>
<evidence type="ECO:0000313" key="2">
    <source>
        <dbReference type="Proteomes" id="UP001177003"/>
    </source>
</evidence>
<evidence type="ECO:0000313" key="1">
    <source>
        <dbReference type="EMBL" id="CAI9304247.1"/>
    </source>
</evidence>
<accession>A0AA36A655</accession>
<dbReference type="Proteomes" id="UP001177003">
    <property type="component" value="Chromosome 9"/>
</dbReference>
<sequence>MIPIETTRRLYRVDQKILTCLTPHVTIDQIMMEADYMLSYGVAKSSICLLHKYHILEILLPFQVVYISRQPSASKQSSMMLMGRQIVSIGELLPRFAVSIGWDLSCITLSIEMTCCLYRCFYGDEKSSL</sequence>
<dbReference type="AlphaFoldDB" id="A0AA36A655"/>
<name>A0AA36A655_LACSI</name>
<dbReference type="EMBL" id="OX465085">
    <property type="protein sequence ID" value="CAI9304247.1"/>
    <property type="molecule type" value="Genomic_DNA"/>
</dbReference>
<dbReference type="InterPro" id="IPR052191">
    <property type="entry name" value="tRNA_ntf/polyA_polymerase_I"/>
</dbReference>
<keyword evidence="2" id="KW-1185">Reference proteome</keyword>
<dbReference type="SUPFAM" id="SSF81891">
    <property type="entry name" value="Poly A polymerase C-terminal region-like"/>
    <property type="match status" value="1"/>
</dbReference>
<organism evidence="1 2">
    <name type="scientific">Lactuca saligna</name>
    <name type="common">Willowleaf lettuce</name>
    <dbReference type="NCBI Taxonomy" id="75948"/>
    <lineage>
        <taxon>Eukaryota</taxon>
        <taxon>Viridiplantae</taxon>
        <taxon>Streptophyta</taxon>
        <taxon>Embryophyta</taxon>
        <taxon>Tracheophyta</taxon>
        <taxon>Spermatophyta</taxon>
        <taxon>Magnoliopsida</taxon>
        <taxon>eudicotyledons</taxon>
        <taxon>Gunneridae</taxon>
        <taxon>Pentapetalae</taxon>
        <taxon>asterids</taxon>
        <taxon>campanulids</taxon>
        <taxon>Asterales</taxon>
        <taxon>Asteraceae</taxon>
        <taxon>Cichorioideae</taxon>
        <taxon>Cichorieae</taxon>
        <taxon>Lactucinae</taxon>
        <taxon>Lactuca</taxon>
    </lineage>
</organism>
<dbReference type="PANTHER" id="PTHR43051:SF1">
    <property type="entry name" value="POLYNUCLEOTIDE ADENYLYLTRANSFERASE FAMILY PROTEIN"/>
    <property type="match status" value="1"/>
</dbReference>
<proteinExistence type="predicted"/>
<gene>
    <name evidence="1" type="ORF">LSALG_LOCUS42645</name>
</gene>
<reference evidence="1" key="1">
    <citation type="submission" date="2023-04" db="EMBL/GenBank/DDBJ databases">
        <authorList>
            <person name="Vijverberg K."/>
            <person name="Xiong W."/>
            <person name="Schranz E."/>
        </authorList>
    </citation>
    <scope>NUCLEOTIDE SEQUENCE</scope>
</reference>
<protein>
    <submittedName>
        <fullName evidence="1">Uncharacterized protein</fullName>
    </submittedName>
</protein>